<keyword evidence="3" id="KW-0732">Signal</keyword>
<keyword evidence="4" id="KW-0186">Copper</keyword>
<dbReference type="PANTHER" id="PTHR34820:SF4">
    <property type="entry name" value="INNER MEMBRANE PROTEIN YEBZ"/>
    <property type="match status" value="1"/>
</dbReference>
<comment type="caution">
    <text evidence="8">The sequence shown here is derived from an EMBL/GenBank/DDBJ whole genome shotgun (WGS) entry which is preliminary data.</text>
</comment>
<dbReference type="RefSeq" id="WP_204944774.1">
    <property type="nucleotide sequence ID" value="NZ_JAFBBP010000001.1"/>
</dbReference>
<dbReference type="InterPro" id="IPR007348">
    <property type="entry name" value="CopC_dom"/>
</dbReference>
<comment type="subcellular location">
    <subcellularLocation>
        <location evidence="1">Cell envelope</location>
    </subcellularLocation>
</comment>
<evidence type="ECO:0000256" key="1">
    <source>
        <dbReference type="ARBA" id="ARBA00004196"/>
    </source>
</evidence>
<proteinExistence type="predicted"/>
<keyword evidence="9" id="KW-1185">Reference proteome</keyword>
<sequence length="179" mass="17989">MIVAALVVLQAASPAQAHNELKESSPAKGSRLISAPPQVELVFAERLDARYTSVRVTDAKAKAVVSGAPVITGTRAKQALRAGLGAGTYTVAYRVVSVDGHPVAGSFTFAVIGSSPAKSESVTPGPTASATDATTAPTATHQPKPAGALDGAGGVGLALLALIAAGGGLLWRAKRTRRK</sequence>
<feature type="transmembrane region" description="Helical" evidence="6">
    <location>
        <begin position="151"/>
        <end position="171"/>
    </location>
</feature>
<evidence type="ECO:0000256" key="2">
    <source>
        <dbReference type="ARBA" id="ARBA00022723"/>
    </source>
</evidence>
<feature type="domain" description="CopC" evidence="7">
    <location>
        <begin position="18"/>
        <end position="111"/>
    </location>
</feature>
<dbReference type="InterPro" id="IPR014756">
    <property type="entry name" value="Ig_E-set"/>
</dbReference>
<dbReference type="EMBL" id="JAFBBP010000001">
    <property type="protein sequence ID" value="MBM7494160.1"/>
    <property type="molecule type" value="Genomic_DNA"/>
</dbReference>
<keyword evidence="6" id="KW-1133">Transmembrane helix</keyword>
<keyword evidence="2" id="KW-0479">Metal-binding</keyword>
<organism evidence="8 9">
    <name type="scientific">Micromonospora luteifusca</name>
    <dbReference type="NCBI Taxonomy" id="709860"/>
    <lineage>
        <taxon>Bacteria</taxon>
        <taxon>Bacillati</taxon>
        <taxon>Actinomycetota</taxon>
        <taxon>Actinomycetes</taxon>
        <taxon>Micromonosporales</taxon>
        <taxon>Micromonosporaceae</taxon>
        <taxon>Micromonospora</taxon>
    </lineage>
</organism>
<dbReference type="Gene3D" id="2.60.40.1220">
    <property type="match status" value="1"/>
</dbReference>
<feature type="region of interest" description="Disordered" evidence="5">
    <location>
        <begin position="116"/>
        <end position="147"/>
    </location>
</feature>
<dbReference type="PANTHER" id="PTHR34820">
    <property type="entry name" value="INNER MEMBRANE PROTEIN YEBZ"/>
    <property type="match status" value="1"/>
</dbReference>
<dbReference type="InterPro" id="IPR032694">
    <property type="entry name" value="CopC/D"/>
</dbReference>
<evidence type="ECO:0000313" key="9">
    <source>
        <dbReference type="Proteomes" id="UP000764837"/>
    </source>
</evidence>
<accession>A0ABS2M145</accession>
<gene>
    <name evidence="8" type="ORF">JOD64_005382</name>
</gene>
<reference evidence="8 9" key="1">
    <citation type="submission" date="2021-01" db="EMBL/GenBank/DDBJ databases">
        <title>Sequencing the genomes of 1000 actinobacteria strains.</title>
        <authorList>
            <person name="Klenk H.-P."/>
        </authorList>
    </citation>
    <scope>NUCLEOTIDE SEQUENCE [LARGE SCALE GENOMIC DNA]</scope>
    <source>
        <strain evidence="8 9">DSM 100204</strain>
    </source>
</reference>
<evidence type="ECO:0000256" key="5">
    <source>
        <dbReference type="SAM" id="MobiDB-lite"/>
    </source>
</evidence>
<evidence type="ECO:0000256" key="4">
    <source>
        <dbReference type="ARBA" id="ARBA00023008"/>
    </source>
</evidence>
<evidence type="ECO:0000313" key="8">
    <source>
        <dbReference type="EMBL" id="MBM7494160.1"/>
    </source>
</evidence>
<name>A0ABS2M145_9ACTN</name>
<dbReference type="SUPFAM" id="SSF81296">
    <property type="entry name" value="E set domains"/>
    <property type="match status" value="1"/>
</dbReference>
<evidence type="ECO:0000256" key="3">
    <source>
        <dbReference type="ARBA" id="ARBA00022729"/>
    </source>
</evidence>
<keyword evidence="6" id="KW-0472">Membrane</keyword>
<dbReference type="Proteomes" id="UP000764837">
    <property type="component" value="Unassembled WGS sequence"/>
</dbReference>
<evidence type="ECO:0000259" key="7">
    <source>
        <dbReference type="Pfam" id="PF04234"/>
    </source>
</evidence>
<feature type="compositionally biased region" description="Low complexity" evidence="5">
    <location>
        <begin position="123"/>
        <end position="147"/>
    </location>
</feature>
<dbReference type="InterPro" id="IPR014755">
    <property type="entry name" value="Cu-Rt/internalin_Ig-like"/>
</dbReference>
<protein>
    <submittedName>
        <fullName evidence="8">Methionine-rich copper-binding protein CopC</fullName>
    </submittedName>
</protein>
<keyword evidence="6" id="KW-0812">Transmembrane</keyword>
<dbReference type="Pfam" id="PF04234">
    <property type="entry name" value="CopC"/>
    <property type="match status" value="1"/>
</dbReference>
<evidence type="ECO:0000256" key="6">
    <source>
        <dbReference type="SAM" id="Phobius"/>
    </source>
</evidence>